<dbReference type="Pfam" id="PF00294">
    <property type="entry name" value="PfkB"/>
    <property type="match status" value="1"/>
</dbReference>
<evidence type="ECO:0000256" key="6">
    <source>
        <dbReference type="ARBA" id="ARBA00022726"/>
    </source>
</evidence>
<dbReference type="Gene3D" id="3.30.1110.10">
    <property type="match status" value="1"/>
</dbReference>
<gene>
    <name evidence="13" type="ORF">ACHHYP_11567</name>
</gene>
<evidence type="ECO:0000256" key="9">
    <source>
        <dbReference type="ARBA" id="ARBA00022840"/>
    </source>
</evidence>
<feature type="domain" description="Carbohydrate kinase PfkB" evidence="12">
    <location>
        <begin position="53"/>
        <end position="342"/>
    </location>
</feature>
<evidence type="ECO:0000256" key="4">
    <source>
        <dbReference type="ARBA" id="ARBA00012119"/>
    </source>
</evidence>
<dbReference type="GO" id="GO:0006144">
    <property type="term" value="P:purine nucleobase metabolic process"/>
    <property type="evidence" value="ECO:0007669"/>
    <property type="project" value="TreeGrafter"/>
</dbReference>
<dbReference type="OrthoDB" id="432447at2759"/>
<dbReference type="EMBL" id="JNBR01000108">
    <property type="protein sequence ID" value="OQR97439.1"/>
    <property type="molecule type" value="Genomic_DNA"/>
</dbReference>
<evidence type="ECO:0000313" key="13">
    <source>
        <dbReference type="EMBL" id="OQR97439.1"/>
    </source>
</evidence>
<comment type="caution">
    <text evidence="13">The sequence shown here is derived from an EMBL/GenBank/DDBJ whole genome shotgun (WGS) entry which is preliminary data.</text>
</comment>
<keyword evidence="11" id="KW-0460">Magnesium</keyword>
<reference evidence="13 14" key="1">
    <citation type="journal article" date="2014" name="Genome Biol. Evol.">
        <title>The secreted proteins of Achlya hypogyna and Thraustotheca clavata identify the ancestral oomycete secretome and reveal gene acquisitions by horizontal gene transfer.</title>
        <authorList>
            <person name="Misner I."/>
            <person name="Blouin N."/>
            <person name="Leonard G."/>
            <person name="Richards T.A."/>
            <person name="Lane C.E."/>
        </authorList>
    </citation>
    <scope>NUCLEOTIDE SEQUENCE [LARGE SCALE GENOMIC DNA]</scope>
    <source>
        <strain evidence="13 14">ATCC 48635</strain>
    </source>
</reference>
<dbReference type="PANTHER" id="PTHR45769">
    <property type="entry name" value="ADENOSINE KINASE"/>
    <property type="match status" value="1"/>
</dbReference>
<dbReference type="GO" id="GO:0005524">
    <property type="term" value="F:ATP binding"/>
    <property type="evidence" value="ECO:0007669"/>
    <property type="project" value="UniProtKB-UniRule"/>
</dbReference>
<dbReference type="STRING" id="1202772.A0A1V9ZHH2"/>
<evidence type="ECO:0000256" key="5">
    <source>
        <dbReference type="ARBA" id="ARBA00022679"/>
    </source>
</evidence>
<keyword evidence="14" id="KW-1185">Reference proteome</keyword>
<evidence type="ECO:0000256" key="1">
    <source>
        <dbReference type="ARBA" id="ARBA00001946"/>
    </source>
</evidence>
<dbReference type="GO" id="GO:0005634">
    <property type="term" value="C:nucleus"/>
    <property type="evidence" value="ECO:0007669"/>
    <property type="project" value="TreeGrafter"/>
</dbReference>
<evidence type="ECO:0000313" key="14">
    <source>
        <dbReference type="Proteomes" id="UP000243579"/>
    </source>
</evidence>
<dbReference type="GO" id="GO:0005829">
    <property type="term" value="C:cytosol"/>
    <property type="evidence" value="ECO:0007669"/>
    <property type="project" value="TreeGrafter"/>
</dbReference>
<dbReference type="SUPFAM" id="SSF53613">
    <property type="entry name" value="Ribokinase-like"/>
    <property type="match status" value="1"/>
</dbReference>
<dbReference type="PANTHER" id="PTHR45769:SF3">
    <property type="entry name" value="ADENOSINE KINASE"/>
    <property type="match status" value="1"/>
</dbReference>
<dbReference type="GO" id="GO:0044209">
    <property type="term" value="P:AMP salvage"/>
    <property type="evidence" value="ECO:0007669"/>
    <property type="project" value="UniProtKB-UniRule"/>
</dbReference>
<name>A0A1V9ZHH2_ACHHY</name>
<evidence type="ECO:0000256" key="7">
    <source>
        <dbReference type="ARBA" id="ARBA00022741"/>
    </source>
</evidence>
<evidence type="ECO:0000256" key="11">
    <source>
        <dbReference type="RuleBase" id="RU368116"/>
    </source>
</evidence>
<evidence type="ECO:0000256" key="2">
    <source>
        <dbReference type="ARBA" id="ARBA00004801"/>
    </source>
</evidence>
<dbReference type="EC" id="2.7.1.20" evidence="4 11"/>
<organism evidence="13 14">
    <name type="scientific">Achlya hypogyna</name>
    <name type="common">Oomycete</name>
    <name type="synonym">Protoachlya hypogyna</name>
    <dbReference type="NCBI Taxonomy" id="1202772"/>
    <lineage>
        <taxon>Eukaryota</taxon>
        <taxon>Sar</taxon>
        <taxon>Stramenopiles</taxon>
        <taxon>Oomycota</taxon>
        <taxon>Saprolegniomycetes</taxon>
        <taxon>Saprolegniales</taxon>
        <taxon>Achlyaceae</taxon>
        <taxon>Achlya</taxon>
    </lineage>
</organism>
<dbReference type="Proteomes" id="UP000243579">
    <property type="component" value="Unassembled WGS sequence"/>
</dbReference>
<feature type="active site" description="Proton acceptor" evidence="10">
    <location>
        <position position="303"/>
    </location>
</feature>
<keyword evidence="9 11" id="KW-0067">ATP-binding</keyword>
<evidence type="ECO:0000259" key="12">
    <source>
        <dbReference type="Pfam" id="PF00294"/>
    </source>
</evidence>
<comment type="catalytic activity">
    <reaction evidence="11">
        <text>adenosine + ATP = AMP + ADP + H(+)</text>
        <dbReference type="Rhea" id="RHEA:20824"/>
        <dbReference type="ChEBI" id="CHEBI:15378"/>
        <dbReference type="ChEBI" id="CHEBI:16335"/>
        <dbReference type="ChEBI" id="CHEBI:30616"/>
        <dbReference type="ChEBI" id="CHEBI:456215"/>
        <dbReference type="ChEBI" id="CHEBI:456216"/>
        <dbReference type="EC" id="2.7.1.20"/>
    </reaction>
</comment>
<evidence type="ECO:0000256" key="3">
    <source>
        <dbReference type="ARBA" id="ARBA00010688"/>
    </source>
</evidence>
<evidence type="ECO:0000256" key="8">
    <source>
        <dbReference type="ARBA" id="ARBA00022777"/>
    </source>
</evidence>
<comment type="similarity">
    <text evidence="3 11">Belongs to the carbohydrate kinase PfkB family.</text>
</comment>
<keyword evidence="5 11" id="KW-0808">Transferase</keyword>
<dbReference type="InterPro" id="IPR001805">
    <property type="entry name" value="Adenokinase"/>
</dbReference>
<dbReference type="Gene3D" id="3.40.1190.20">
    <property type="match status" value="1"/>
</dbReference>
<keyword evidence="6 11" id="KW-0660">Purine salvage</keyword>
<keyword evidence="8 11" id="KW-0418">Kinase</keyword>
<protein>
    <recommendedName>
        <fullName evidence="4 11">Adenosine kinase</fullName>
        <shortName evidence="11">AK</shortName>
        <ecNumber evidence="4 11">2.7.1.20</ecNumber>
    </recommendedName>
    <alternativeName>
        <fullName evidence="11">Adenosine 5'-phosphotransferase</fullName>
    </alternativeName>
</protein>
<proteinExistence type="inferred from homology"/>
<accession>A0A1V9ZHH2</accession>
<dbReference type="UniPathway" id="UPA00588">
    <property type="reaction ID" value="UER00659"/>
</dbReference>
<sequence length="368" mass="39381">MMANDDRLRLLAFGNPMVDLIRHVSAQYVANLGVAEGQETHLQLTTEQRHAILQDAAADTSVVRVPGGSALNTARVVQAYLPPQTSMFIGAIGDDDGGAMLLSQCEAAGVDMRYVQTYPGLPTSTCLSLVTPTKERTLITQRSAHLCFRLDAPALDACLRAAHILYVVAFTLTSAARFDCVMHLLTNKDPRRHVVCLNISSTGLLDNADVVSRLHTVLPHVQMLSGNRGEVLALGTALGIEAATLETVAAQLLRDFVRAPRAIVVVTNSAAPTRVFTHSQPPLEVPVAVPTDFTLYDTTGAGDAFLGGFFAGLLQKSSLQTCVALGHYCAVQCVQRPGCQLDLTPTEATRFCAGPAPDALYDTFVQRV</sequence>
<keyword evidence="7 11" id="KW-0547">Nucleotide-binding</keyword>
<dbReference type="InterPro" id="IPR029056">
    <property type="entry name" value="Ribokinase-like"/>
</dbReference>
<comment type="function">
    <text evidence="11">ATP dependent phosphorylation of adenosine and other related nucleoside analogs to monophosphate derivatives.</text>
</comment>
<dbReference type="AlphaFoldDB" id="A0A1V9ZHH2"/>
<comment type="pathway">
    <text evidence="2 11">Purine metabolism; AMP biosynthesis via salvage pathway; AMP from adenosine: step 1/1.</text>
</comment>
<evidence type="ECO:0000256" key="10">
    <source>
        <dbReference type="PIRSR" id="PIRSR601805-1"/>
    </source>
</evidence>
<comment type="cofactor">
    <cofactor evidence="1 11">
        <name>Mg(2+)</name>
        <dbReference type="ChEBI" id="CHEBI:18420"/>
    </cofactor>
</comment>
<dbReference type="GO" id="GO:0006166">
    <property type="term" value="P:purine ribonucleoside salvage"/>
    <property type="evidence" value="ECO:0007669"/>
    <property type="project" value="UniProtKB-KW"/>
</dbReference>
<dbReference type="InterPro" id="IPR011611">
    <property type="entry name" value="PfkB_dom"/>
</dbReference>
<dbReference type="GO" id="GO:0004001">
    <property type="term" value="F:adenosine kinase activity"/>
    <property type="evidence" value="ECO:0007669"/>
    <property type="project" value="UniProtKB-UniRule"/>
</dbReference>
<dbReference type="CDD" id="cd01168">
    <property type="entry name" value="adenosine_kinase"/>
    <property type="match status" value="1"/>
</dbReference>